<dbReference type="EMBL" id="JAHESF010000009">
    <property type="protein sequence ID" value="MBT1697501.1"/>
    <property type="molecule type" value="Genomic_DNA"/>
</dbReference>
<protein>
    <recommendedName>
        <fullName evidence="3">DUF4174 domain-containing protein</fullName>
    </recommendedName>
</protein>
<accession>A0AAP2DJI2</accession>
<evidence type="ECO:0000313" key="1">
    <source>
        <dbReference type="EMBL" id="MBT1697501.1"/>
    </source>
</evidence>
<name>A0AAP2DJI2_9BACT</name>
<reference evidence="1 2" key="1">
    <citation type="submission" date="2021-05" db="EMBL/GenBank/DDBJ databases">
        <title>A Polyphasic approach of four new species of the genus Ohtaekwangia: Ohtaekwangia histidinii sp. nov., Ohtaekwangia cretensis sp. nov., Ohtaekwangia indiensis sp. nov., Ohtaekwangia reichenbachii sp. nov. from diverse environment.</title>
        <authorList>
            <person name="Octaviana S."/>
        </authorList>
    </citation>
    <scope>NUCLEOTIDE SEQUENCE [LARGE SCALE GENOMIC DNA]</scope>
    <source>
        <strain evidence="1 2">PWU4</strain>
    </source>
</reference>
<keyword evidence="2" id="KW-1185">Reference proteome</keyword>
<organism evidence="1 2">
    <name type="scientific">Chryseosolibacter histidini</name>
    <dbReference type="NCBI Taxonomy" id="2782349"/>
    <lineage>
        <taxon>Bacteria</taxon>
        <taxon>Pseudomonadati</taxon>
        <taxon>Bacteroidota</taxon>
        <taxon>Cytophagia</taxon>
        <taxon>Cytophagales</taxon>
        <taxon>Chryseotaleaceae</taxon>
        <taxon>Chryseosolibacter</taxon>
    </lineage>
</organism>
<evidence type="ECO:0000313" key="2">
    <source>
        <dbReference type="Proteomes" id="UP001319200"/>
    </source>
</evidence>
<gene>
    <name evidence="1" type="ORF">KK083_11485</name>
</gene>
<sequence length="161" mass="18347">MGKKIVFLFLALLLPVCIFLFLKIFGKNEFDVAPLHEQGVPDAPAHCNLTYPSPYVLPDSVMKLIGSDAPLVILNFSGEETVLQRVYDEVSESEVKTVQPQAMALREEDLSFLKRCVLLLKDPYDVVLIDNQKRIRGYYQGSSREEIDRLLIELSIILKKY</sequence>
<dbReference type="AlphaFoldDB" id="A0AAP2DJI2"/>
<comment type="caution">
    <text evidence="1">The sequence shown here is derived from an EMBL/GenBank/DDBJ whole genome shotgun (WGS) entry which is preliminary data.</text>
</comment>
<proteinExistence type="predicted"/>
<evidence type="ECO:0008006" key="3">
    <source>
        <dbReference type="Google" id="ProtNLM"/>
    </source>
</evidence>
<dbReference type="Proteomes" id="UP001319200">
    <property type="component" value="Unassembled WGS sequence"/>
</dbReference>
<dbReference type="RefSeq" id="WP_254163371.1">
    <property type="nucleotide sequence ID" value="NZ_JAHESF010000009.1"/>
</dbReference>